<dbReference type="SUPFAM" id="SSF103025">
    <property type="entry name" value="Folate-binding domain"/>
    <property type="match status" value="1"/>
</dbReference>
<comment type="caution">
    <text evidence="5">The sequence shown here is derived from an EMBL/GenBank/DDBJ whole genome shotgun (WGS) entry which is preliminary data.</text>
</comment>
<dbReference type="GO" id="GO:0005759">
    <property type="term" value="C:mitochondrial matrix"/>
    <property type="evidence" value="ECO:0007669"/>
    <property type="project" value="TreeGrafter"/>
</dbReference>
<dbReference type="InterPro" id="IPR045179">
    <property type="entry name" value="YgfZ/GcvT"/>
</dbReference>
<dbReference type="InterPro" id="IPR057460">
    <property type="entry name" value="CAF17_C"/>
</dbReference>
<dbReference type="NCBIfam" id="TIGR03317">
    <property type="entry name" value="ygfZ_signature"/>
    <property type="match status" value="1"/>
</dbReference>
<evidence type="ECO:0000313" key="5">
    <source>
        <dbReference type="EMBL" id="GFR76516.1"/>
    </source>
</evidence>
<dbReference type="PANTHER" id="PTHR22602:SF0">
    <property type="entry name" value="TRANSFERASE CAF17, MITOCHONDRIAL-RELATED"/>
    <property type="match status" value="1"/>
</dbReference>
<keyword evidence="3" id="KW-0496">Mitochondrion</keyword>
<evidence type="ECO:0000313" key="6">
    <source>
        <dbReference type="Proteomes" id="UP000762676"/>
    </source>
</evidence>
<keyword evidence="6" id="KW-1185">Reference proteome</keyword>
<dbReference type="Pfam" id="PF25455">
    <property type="entry name" value="Beta-barrel_CAF17_C"/>
    <property type="match status" value="1"/>
</dbReference>
<dbReference type="EMBL" id="BMAT01000929">
    <property type="protein sequence ID" value="GFR76516.1"/>
    <property type="molecule type" value="Genomic_DNA"/>
</dbReference>
<dbReference type="AlphaFoldDB" id="A0AAV4FU42"/>
<dbReference type="Proteomes" id="UP000762676">
    <property type="component" value="Unassembled WGS sequence"/>
</dbReference>
<accession>A0AAV4FU42</accession>
<organism evidence="5 6">
    <name type="scientific">Elysia marginata</name>
    <dbReference type="NCBI Taxonomy" id="1093978"/>
    <lineage>
        <taxon>Eukaryota</taxon>
        <taxon>Metazoa</taxon>
        <taxon>Spiralia</taxon>
        <taxon>Lophotrochozoa</taxon>
        <taxon>Mollusca</taxon>
        <taxon>Gastropoda</taxon>
        <taxon>Heterobranchia</taxon>
        <taxon>Euthyneura</taxon>
        <taxon>Panpulmonata</taxon>
        <taxon>Sacoglossa</taxon>
        <taxon>Placobranchoidea</taxon>
        <taxon>Plakobranchidae</taxon>
        <taxon>Elysia</taxon>
    </lineage>
</organism>
<gene>
    <name evidence="5" type="ORF">ElyMa_000485200</name>
</gene>
<keyword evidence="2" id="KW-0809">Transit peptide</keyword>
<comment type="subcellular location">
    <subcellularLocation>
        <location evidence="1">Mitochondrion</location>
    </subcellularLocation>
</comment>
<evidence type="ECO:0000256" key="1">
    <source>
        <dbReference type="ARBA" id="ARBA00004173"/>
    </source>
</evidence>
<dbReference type="PANTHER" id="PTHR22602">
    <property type="entry name" value="TRANSFERASE CAF17, MITOCHONDRIAL-RELATED"/>
    <property type="match status" value="1"/>
</dbReference>
<evidence type="ECO:0000259" key="4">
    <source>
        <dbReference type="Pfam" id="PF25455"/>
    </source>
</evidence>
<sequence length="305" mass="34227">MGTFKAFESLRTLKRLIRIYSPEIYTSVSTKHSITHPQVIGVKHFHTSPYSSKAYTLSQLESRSVVQLSGNDTLSFLQGLVTNDVNLLSVKCPSTQYCMILNVQVDIADVSDRYKIWCQYNSSISTNSLHQPLTFHDPRVPLHGCRFILKENSKDLEDKGNVNVASEEEYTAWRYRLGLPEGVLDLPPGNCLPLESNLAFMNGVNFQKGCYVGQELTARTFHTGVIRKRIVPVQLEFPAEIDCEAKITTKEKGRNAGKFRNAVGIYGLSLLRLAHIKDDLVVTAKNGQTISLKPSIPDWWPQGVI</sequence>
<reference evidence="5 6" key="1">
    <citation type="journal article" date="2021" name="Elife">
        <title>Chloroplast acquisition without the gene transfer in kleptoplastic sea slugs, Plakobranchus ocellatus.</title>
        <authorList>
            <person name="Maeda T."/>
            <person name="Takahashi S."/>
            <person name="Yoshida T."/>
            <person name="Shimamura S."/>
            <person name="Takaki Y."/>
            <person name="Nagai Y."/>
            <person name="Toyoda A."/>
            <person name="Suzuki Y."/>
            <person name="Arimoto A."/>
            <person name="Ishii H."/>
            <person name="Satoh N."/>
            <person name="Nishiyama T."/>
            <person name="Hasebe M."/>
            <person name="Maruyama T."/>
            <person name="Minagawa J."/>
            <person name="Obokata J."/>
            <person name="Shigenobu S."/>
        </authorList>
    </citation>
    <scope>NUCLEOTIDE SEQUENCE [LARGE SCALE GENOMIC DNA]</scope>
</reference>
<dbReference type="Gene3D" id="3.30.1360.120">
    <property type="entry name" value="Probable tRNA modification gtpase trme, domain 1"/>
    <property type="match status" value="2"/>
</dbReference>
<dbReference type="InterPro" id="IPR027266">
    <property type="entry name" value="TrmE/GcvT-like"/>
</dbReference>
<feature type="domain" description="CAF17 C-terminal" evidence="4">
    <location>
        <begin position="227"/>
        <end position="302"/>
    </location>
</feature>
<name>A0AAV4FU42_9GAST</name>
<dbReference type="InterPro" id="IPR017703">
    <property type="entry name" value="YgfZ/GCV_T_CS"/>
</dbReference>
<proteinExistence type="predicted"/>
<evidence type="ECO:0000256" key="2">
    <source>
        <dbReference type="ARBA" id="ARBA00022946"/>
    </source>
</evidence>
<protein>
    <submittedName>
        <fullName evidence="5">IBA57 homolog, iron-sulfur cluster assembly</fullName>
    </submittedName>
</protein>
<evidence type="ECO:0000256" key="3">
    <source>
        <dbReference type="ARBA" id="ARBA00023128"/>
    </source>
</evidence>
<dbReference type="GO" id="GO:0016226">
    <property type="term" value="P:iron-sulfur cluster assembly"/>
    <property type="evidence" value="ECO:0007669"/>
    <property type="project" value="TreeGrafter"/>
</dbReference>